<protein>
    <submittedName>
        <fullName evidence="2">Uncharacterized protein</fullName>
    </submittedName>
</protein>
<proteinExistence type="predicted"/>
<dbReference type="Proteomes" id="UP000038010">
    <property type="component" value="Unassembled WGS sequence"/>
</dbReference>
<dbReference type="OrthoDB" id="5314997at2759"/>
<keyword evidence="3" id="KW-1185">Reference proteome</keyword>
<sequence length="299" mass="34537">MPPKRKRGAHKPWHHRKKRRAVMDSTYTPKEPDSKEIYKSPENFDLMRLPTELRLHIYKRLLSAVMHKPRLVWMHRLIPIWTGPANLRPERYYRQVTPSLAECERNEIKESLHHHICVHPEDAVFHGESSSTLVGTLLSLAKTCCTTRDEIMPLLFSNVKIHVSDLSIACWYGTAQPFSAGHTLRLELTHPVPDNVNRSSRERWLTQLLARFPRLEYLGLAGIHTHKDAKRWGTTFKLGDLRMMKFILDNTALEGVMTCYGTNRGCEDDRYEDGGCMPQIAFVTQRSYGQMFQGDFPGG</sequence>
<dbReference type="EMBL" id="LFJN01000001">
    <property type="protein sequence ID" value="KPI45998.1"/>
    <property type="molecule type" value="Genomic_DNA"/>
</dbReference>
<dbReference type="RefSeq" id="XP_018005961.1">
    <property type="nucleotide sequence ID" value="XM_018149552.1"/>
</dbReference>
<dbReference type="VEuPathDB" id="FungiDB:AB675_904"/>
<dbReference type="AlphaFoldDB" id="A0A0N0NS95"/>
<feature type="region of interest" description="Disordered" evidence="1">
    <location>
        <begin position="1"/>
        <end position="36"/>
    </location>
</feature>
<evidence type="ECO:0000256" key="1">
    <source>
        <dbReference type="SAM" id="MobiDB-lite"/>
    </source>
</evidence>
<accession>A0A0N0NS95</accession>
<gene>
    <name evidence="2" type="ORF">AB675_904</name>
</gene>
<dbReference type="GeneID" id="28741421"/>
<evidence type="ECO:0000313" key="2">
    <source>
        <dbReference type="EMBL" id="KPI45998.1"/>
    </source>
</evidence>
<reference evidence="2 3" key="1">
    <citation type="submission" date="2015-06" db="EMBL/GenBank/DDBJ databases">
        <title>Draft genome of the ant-associated black yeast Phialophora attae CBS 131958.</title>
        <authorList>
            <person name="Moreno L.F."/>
            <person name="Stielow B.J."/>
            <person name="de Hoog S."/>
            <person name="Vicente V.A."/>
            <person name="Weiss V.A."/>
            <person name="de Vries M."/>
            <person name="Cruz L.M."/>
            <person name="Souza E.M."/>
        </authorList>
    </citation>
    <scope>NUCLEOTIDE SEQUENCE [LARGE SCALE GENOMIC DNA]</scope>
    <source>
        <strain evidence="2 3">CBS 131958</strain>
    </source>
</reference>
<evidence type="ECO:0000313" key="3">
    <source>
        <dbReference type="Proteomes" id="UP000038010"/>
    </source>
</evidence>
<feature type="compositionally biased region" description="Basic residues" evidence="1">
    <location>
        <begin position="1"/>
        <end position="20"/>
    </location>
</feature>
<organism evidence="2 3">
    <name type="scientific">Cyphellophora attinorum</name>
    <dbReference type="NCBI Taxonomy" id="1664694"/>
    <lineage>
        <taxon>Eukaryota</taxon>
        <taxon>Fungi</taxon>
        <taxon>Dikarya</taxon>
        <taxon>Ascomycota</taxon>
        <taxon>Pezizomycotina</taxon>
        <taxon>Eurotiomycetes</taxon>
        <taxon>Chaetothyriomycetidae</taxon>
        <taxon>Chaetothyriales</taxon>
        <taxon>Cyphellophoraceae</taxon>
        <taxon>Cyphellophora</taxon>
    </lineage>
</organism>
<comment type="caution">
    <text evidence="2">The sequence shown here is derived from an EMBL/GenBank/DDBJ whole genome shotgun (WGS) entry which is preliminary data.</text>
</comment>
<name>A0A0N0NS95_9EURO</name>